<dbReference type="SUPFAM" id="SSF159888">
    <property type="entry name" value="YdhG-like"/>
    <property type="match status" value="1"/>
</dbReference>
<sequence>MARISIRTTGKWKYISPYASRKGLISIGVIENAKVAAVFEHYPNHIQQRLLFLRQLILDTAFEIEGIDHPEETLKWGEPSYITKRGSAIRIAWKESNPQQYAMYFNCNTKLVATFKEVFSDIFNFEGNRAIVFDDNEEIPIDELKQCISLSLTYHSRKQLPMLGL</sequence>
<gene>
    <name evidence="2" type="ORF">J2T15_004038</name>
</gene>
<proteinExistence type="predicted"/>
<keyword evidence="3" id="KW-1185">Reference proteome</keyword>
<organism evidence="2 3">
    <name type="scientific">Paenibacillus harenae</name>
    <dbReference type="NCBI Taxonomy" id="306543"/>
    <lineage>
        <taxon>Bacteria</taxon>
        <taxon>Bacillati</taxon>
        <taxon>Bacillota</taxon>
        <taxon>Bacilli</taxon>
        <taxon>Bacillales</taxon>
        <taxon>Paenibacillaceae</taxon>
        <taxon>Paenibacillus</taxon>
    </lineage>
</organism>
<dbReference type="Pfam" id="PF08818">
    <property type="entry name" value="DUF1801"/>
    <property type="match status" value="1"/>
</dbReference>
<dbReference type="Proteomes" id="UP001229346">
    <property type="component" value="Unassembled WGS sequence"/>
</dbReference>
<reference evidence="2 3" key="1">
    <citation type="submission" date="2023-07" db="EMBL/GenBank/DDBJ databases">
        <title>Sorghum-associated microbial communities from plants grown in Nebraska, USA.</title>
        <authorList>
            <person name="Schachtman D."/>
        </authorList>
    </citation>
    <scope>NUCLEOTIDE SEQUENCE [LARGE SCALE GENOMIC DNA]</scope>
    <source>
        <strain evidence="2 3">CC482</strain>
    </source>
</reference>
<name>A0ABT9U5R4_PAEHA</name>
<comment type="caution">
    <text evidence="2">The sequence shown here is derived from an EMBL/GenBank/DDBJ whole genome shotgun (WGS) entry which is preliminary data.</text>
</comment>
<evidence type="ECO:0000313" key="3">
    <source>
        <dbReference type="Proteomes" id="UP001229346"/>
    </source>
</evidence>
<dbReference type="InterPro" id="IPR014922">
    <property type="entry name" value="YdhG-like"/>
</dbReference>
<evidence type="ECO:0000259" key="1">
    <source>
        <dbReference type="Pfam" id="PF08818"/>
    </source>
</evidence>
<accession>A0ABT9U5R4</accession>
<evidence type="ECO:0000313" key="2">
    <source>
        <dbReference type="EMBL" id="MDQ0114582.1"/>
    </source>
</evidence>
<feature type="domain" description="YdhG-like" evidence="1">
    <location>
        <begin position="47"/>
        <end position="149"/>
    </location>
</feature>
<protein>
    <recommendedName>
        <fullName evidence="1">YdhG-like domain-containing protein</fullName>
    </recommendedName>
</protein>
<dbReference type="EMBL" id="JAUSSU010000008">
    <property type="protein sequence ID" value="MDQ0114582.1"/>
    <property type="molecule type" value="Genomic_DNA"/>
</dbReference>